<dbReference type="RefSeq" id="WP_078931386.1">
    <property type="nucleotide sequence ID" value="NZ_FUXC01000009.1"/>
</dbReference>
<protein>
    <submittedName>
        <fullName evidence="2">Mutator mutT protein</fullName>
    </submittedName>
</protein>
<dbReference type="Pfam" id="PF00293">
    <property type="entry name" value="NUDIX"/>
    <property type="match status" value="1"/>
</dbReference>
<reference evidence="2 3" key="1">
    <citation type="submission" date="2017-02" db="EMBL/GenBank/DDBJ databases">
        <authorList>
            <person name="Peterson S.W."/>
        </authorList>
    </citation>
    <scope>NUCLEOTIDE SEQUENCE [LARGE SCALE GENOMIC DNA]</scope>
    <source>
        <strain evidence="2 3">ATCC BAA-909</strain>
    </source>
</reference>
<dbReference type="GeneID" id="303367770"/>
<dbReference type="AlphaFoldDB" id="A0A1T4PGD5"/>
<dbReference type="PROSITE" id="PS51462">
    <property type="entry name" value="NUDIX"/>
    <property type="match status" value="1"/>
</dbReference>
<accession>A0A1T4PGD5</accession>
<organism evidence="2 3">
    <name type="scientific">Treponema berlinense</name>
    <dbReference type="NCBI Taxonomy" id="225004"/>
    <lineage>
        <taxon>Bacteria</taxon>
        <taxon>Pseudomonadati</taxon>
        <taxon>Spirochaetota</taxon>
        <taxon>Spirochaetia</taxon>
        <taxon>Spirochaetales</taxon>
        <taxon>Treponemataceae</taxon>
        <taxon>Treponema</taxon>
    </lineage>
</organism>
<feature type="domain" description="Nudix hydrolase" evidence="1">
    <location>
        <begin position="34"/>
        <end position="172"/>
    </location>
</feature>
<proteinExistence type="predicted"/>
<gene>
    <name evidence="2" type="ORF">SAMN02745152_01538</name>
</gene>
<name>A0A1T4PGD5_9SPIR</name>
<dbReference type="PANTHER" id="PTHR43736:SF2">
    <property type="entry name" value="MUTT_NUDIX FAMILY PROTEIN"/>
    <property type="match status" value="1"/>
</dbReference>
<keyword evidence="3" id="KW-1185">Reference proteome</keyword>
<dbReference type="InterPro" id="IPR015797">
    <property type="entry name" value="NUDIX_hydrolase-like_dom_sf"/>
</dbReference>
<dbReference type="PANTHER" id="PTHR43736">
    <property type="entry name" value="ADP-RIBOSE PYROPHOSPHATASE"/>
    <property type="match status" value="1"/>
</dbReference>
<dbReference type="CDD" id="cd04681">
    <property type="entry name" value="NUDIX_Hydrolase"/>
    <property type="match status" value="1"/>
</dbReference>
<evidence type="ECO:0000313" key="2">
    <source>
        <dbReference type="EMBL" id="SJZ89838.1"/>
    </source>
</evidence>
<evidence type="ECO:0000259" key="1">
    <source>
        <dbReference type="PROSITE" id="PS51462"/>
    </source>
</evidence>
<dbReference type="STRING" id="225004.SAMN02745152_01538"/>
<dbReference type="Proteomes" id="UP000190395">
    <property type="component" value="Unassembled WGS sequence"/>
</dbReference>
<sequence length="177" mass="20010">MNDFNLCPNCGSKNIKNVKNRKWLCQDCGFDLYNNVASAVGLIICGKENKILLEERAKEPKKGFLAFPGGFVDPDETAEQACIRECMEEIGAKPVELKYLCSFPNTYEYKNITYKTCDLFFEAILPENTEFSAQKSEVASLKRVLIQTEEDVDNANLAFESAKKTLKLWLKKVNSKG</sequence>
<dbReference type="Gene3D" id="3.90.79.10">
    <property type="entry name" value="Nucleoside Triphosphate Pyrophosphohydrolase"/>
    <property type="match status" value="1"/>
</dbReference>
<dbReference type="EMBL" id="FUXC01000009">
    <property type="protein sequence ID" value="SJZ89838.1"/>
    <property type="molecule type" value="Genomic_DNA"/>
</dbReference>
<dbReference type="InterPro" id="IPR000086">
    <property type="entry name" value="NUDIX_hydrolase_dom"/>
</dbReference>
<dbReference type="SUPFAM" id="SSF55811">
    <property type="entry name" value="Nudix"/>
    <property type="match status" value="1"/>
</dbReference>
<evidence type="ECO:0000313" key="3">
    <source>
        <dbReference type="Proteomes" id="UP000190395"/>
    </source>
</evidence>
<dbReference type="OrthoDB" id="9800077at2"/>